<evidence type="ECO:0000259" key="5">
    <source>
        <dbReference type="PROSITE" id="PS50977"/>
    </source>
</evidence>
<dbReference type="Pfam" id="PF17937">
    <property type="entry name" value="TetR_C_28"/>
    <property type="match status" value="1"/>
</dbReference>
<dbReference type="Pfam" id="PF00440">
    <property type="entry name" value="TetR_N"/>
    <property type="match status" value="1"/>
</dbReference>
<dbReference type="InterPro" id="IPR041479">
    <property type="entry name" value="TetR_CgmR_C"/>
</dbReference>
<keyword evidence="7" id="KW-1185">Reference proteome</keyword>
<evidence type="ECO:0000313" key="6">
    <source>
        <dbReference type="EMBL" id="TGG91735.1"/>
    </source>
</evidence>
<dbReference type="RefSeq" id="WP_135484146.1">
    <property type="nucleotide sequence ID" value="NZ_SRMF01000007.1"/>
</dbReference>
<organism evidence="6 7">
    <name type="scientific">Natronospirillum operosum</name>
    <dbReference type="NCBI Taxonomy" id="2759953"/>
    <lineage>
        <taxon>Bacteria</taxon>
        <taxon>Pseudomonadati</taxon>
        <taxon>Pseudomonadota</taxon>
        <taxon>Gammaproteobacteria</taxon>
        <taxon>Oceanospirillales</taxon>
        <taxon>Natronospirillaceae</taxon>
        <taxon>Natronospirillum</taxon>
    </lineage>
</organism>
<protein>
    <submittedName>
        <fullName evidence="6">TetR/AcrR family transcriptional regulator</fullName>
    </submittedName>
</protein>
<name>A0A4Z0WBZ6_9GAMM</name>
<proteinExistence type="predicted"/>
<evidence type="ECO:0000256" key="4">
    <source>
        <dbReference type="PROSITE-ProRule" id="PRU00335"/>
    </source>
</evidence>
<dbReference type="GO" id="GO:0000976">
    <property type="term" value="F:transcription cis-regulatory region binding"/>
    <property type="evidence" value="ECO:0007669"/>
    <property type="project" value="TreeGrafter"/>
</dbReference>
<dbReference type="PROSITE" id="PS50977">
    <property type="entry name" value="HTH_TETR_2"/>
    <property type="match status" value="1"/>
</dbReference>
<accession>A0A4Z0WBZ6</accession>
<sequence length="195" mass="21133">MARTRSIDQESILDAAEAVVARDGATRLTLEAVAAQAGVSKASVLYDYKNKQALIAAVVRRATARDNAFNQSRIEALGSVDSPTIRGRIDAASQPFPEEFGAVALQLCAALAQDQTLRGIIQTNQQQTLASVLDTAKNPRGARLAYLALEGLKLLESLDYLHWPDDVRRSILDDINWLVDSQPGTPTDNLHTPLV</sequence>
<dbReference type="EMBL" id="SRMF01000007">
    <property type="protein sequence ID" value="TGG91735.1"/>
    <property type="molecule type" value="Genomic_DNA"/>
</dbReference>
<dbReference type="PANTHER" id="PTHR30055">
    <property type="entry name" value="HTH-TYPE TRANSCRIPTIONAL REGULATOR RUTR"/>
    <property type="match status" value="1"/>
</dbReference>
<keyword evidence="2 4" id="KW-0238">DNA-binding</keyword>
<dbReference type="PRINTS" id="PR00455">
    <property type="entry name" value="HTHTETR"/>
</dbReference>
<keyword evidence="1" id="KW-0805">Transcription regulation</keyword>
<feature type="DNA-binding region" description="H-T-H motif" evidence="4">
    <location>
        <begin position="29"/>
        <end position="48"/>
    </location>
</feature>
<dbReference type="Gene3D" id="1.10.357.10">
    <property type="entry name" value="Tetracycline Repressor, domain 2"/>
    <property type="match status" value="1"/>
</dbReference>
<dbReference type="OrthoDB" id="9809772at2"/>
<dbReference type="SUPFAM" id="SSF46689">
    <property type="entry name" value="Homeodomain-like"/>
    <property type="match status" value="1"/>
</dbReference>
<evidence type="ECO:0000256" key="2">
    <source>
        <dbReference type="ARBA" id="ARBA00023125"/>
    </source>
</evidence>
<dbReference type="Proteomes" id="UP000297475">
    <property type="component" value="Unassembled WGS sequence"/>
</dbReference>
<dbReference type="InterPro" id="IPR009057">
    <property type="entry name" value="Homeodomain-like_sf"/>
</dbReference>
<evidence type="ECO:0000256" key="1">
    <source>
        <dbReference type="ARBA" id="ARBA00023015"/>
    </source>
</evidence>
<dbReference type="GO" id="GO:0003700">
    <property type="term" value="F:DNA-binding transcription factor activity"/>
    <property type="evidence" value="ECO:0007669"/>
    <property type="project" value="TreeGrafter"/>
</dbReference>
<gene>
    <name evidence="6" type="ORF">E4656_15200</name>
</gene>
<evidence type="ECO:0000256" key="3">
    <source>
        <dbReference type="ARBA" id="ARBA00023163"/>
    </source>
</evidence>
<dbReference type="PANTHER" id="PTHR30055:SF234">
    <property type="entry name" value="HTH-TYPE TRANSCRIPTIONAL REGULATOR BETI"/>
    <property type="match status" value="1"/>
</dbReference>
<reference evidence="6 7" key="1">
    <citation type="submission" date="2019-04" db="EMBL/GenBank/DDBJ databases">
        <title>Natronospirillum operosus gen. nov., sp. nov., a haloalkaliphilic satellite isolated from decaying biomass of laboratory culture of cyanobacterium Geitlerinema sp. and proposal of Natronospirillaceae fam. nov. and Saccharospirillaceae fam. nov.</title>
        <authorList>
            <person name="Kevbrin V."/>
            <person name="Boltyanskaya Y."/>
            <person name="Koziaeva V."/>
            <person name="Grouzdev D.S."/>
            <person name="Park M."/>
            <person name="Cho J."/>
        </authorList>
    </citation>
    <scope>NUCLEOTIDE SEQUENCE [LARGE SCALE GENOMIC DNA]</scope>
    <source>
        <strain evidence="6 7">G-116</strain>
    </source>
</reference>
<keyword evidence="3" id="KW-0804">Transcription</keyword>
<feature type="domain" description="HTH tetR-type" evidence="5">
    <location>
        <begin position="6"/>
        <end position="66"/>
    </location>
</feature>
<dbReference type="InterPro" id="IPR050109">
    <property type="entry name" value="HTH-type_TetR-like_transc_reg"/>
</dbReference>
<evidence type="ECO:0000313" key="7">
    <source>
        <dbReference type="Proteomes" id="UP000297475"/>
    </source>
</evidence>
<comment type="caution">
    <text evidence="6">The sequence shown here is derived from an EMBL/GenBank/DDBJ whole genome shotgun (WGS) entry which is preliminary data.</text>
</comment>
<dbReference type="InterPro" id="IPR001647">
    <property type="entry name" value="HTH_TetR"/>
</dbReference>
<dbReference type="AlphaFoldDB" id="A0A4Z0WBZ6"/>